<evidence type="ECO:0000256" key="7">
    <source>
        <dbReference type="ARBA" id="ARBA00022989"/>
    </source>
</evidence>
<dbReference type="Gramene" id="TVU16770">
    <property type="protein sequence ID" value="TVU16770"/>
    <property type="gene ID" value="EJB05_36925"/>
</dbReference>
<evidence type="ECO:0000256" key="10">
    <source>
        <dbReference type="ARBA" id="ARBA00023033"/>
    </source>
</evidence>
<feature type="binding site" description="axial binding residue" evidence="11">
    <location>
        <position position="494"/>
    </location>
    <ligand>
        <name>heme</name>
        <dbReference type="ChEBI" id="CHEBI:30413"/>
    </ligand>
    <ligandPart>
        <name>Fe</name>
        <dbReference type="ChEBI" id="CHEBI:18248"/>
    </ligandPart>
</feature>
<gene>
    <name evidence="13" type="ORF">EJB05_36925</name>
</gene>
<feature type="non-terminal residue" evidence="13">
    <location>
        <position position="1"/>
    </location>
</feature>
<keyword evidence="4 11" id="KW-0349">Heme</keyword>
<dbReference type="InterPro" id="IPR036396">
    <property type="entry name" value="Cyt_P450_sf"/>
</dbReference>
<comment type="cofactor">
    <cofactor evidence="1 11">
        <name>heme</name>
        <dbReference type="ChEBI" id="CHEBI:30413"/>
    </cofactor>
</comment>
<dbReference type="PROSITE" id="PS00086">
    <property type="entry name" value="CYTOCHROME_P450"/>
    <property type="match status" value="1"/>
</dbReference>
<dbReference type="Pfam" id="PF00067">
    <property type="entry name" value="p450"/>
    <property type="match status" value="1"/>
</dbReference>
<keyword evidence="6 11" id="KW-0479">Metal-binding</keyword>
<keyword evidence="9 11" id="KW-0408">Iron</keyword>
<dbReference type="SUPFAM" id="SSF48264">
    <property type="entry name" value="Cytochrome P450"/>
    <property type="match status" value="1"/>
</dbReference>
<dbReference type="FunFam" id="1.10.630.10:FF:000008">
    <property type="entry name" value="Cytochrome P450 71D8"/>
    <property type="match status" value="1"/>
</dbReference>
<evidence type="ECO:0000256" key="5">
    <source>
        <dbReference type="ARBA" id="ARBA00022692"/>
    </source>
</evidence>
<keyword evidence="5" id="KW-0812">Transmembrane</keyword>
<dbReference type="Gene3D" id="1.10.630.10">
    <property type="entry name" value="Cytochrome P450"/>
    <property type="match status" value="1"/>
</dbReference>
<evidence type="ECO:0000313" key="13">
    <source>
        <dbReference type="EMBL" id="TVU16770.1"/>
    </source>
</evidence>
<comment type="similarity">
    <text evidence="3 12">Belongs to the cytochrome P450 family.</text>
</comment>
<dbReference type="GO" id="GO:0005506">
    <property type="term" value="F:iron ion binding"/>
    <property type="evidence" value="ECO:0007669"/>
    <property type="project" value="InterPro"/>
</dbReference>
<dbReference type="GO" id="GO:0016020">
    <property type="term" value="C:membrane"/>
    <property type="evidence" value="ECO:0007669"/>
    <property type="project" value="UniProtKB-SubCell"/>
</dbReference>
<dbReference type="OrthoDB" id="588764at2759"/>
<evidence type="ECO:0000256" key="2">
    <source>
        <dbReference type="ARBA" id="ARBA00004167"/>
    </source>
</evidence>
<dbReference type="PANTHER" id="PTHR47955">
    <property type="entry name" value="CYTOCHROME P450 FAMILY 71 PROTEIN"/>
    <property type="match status" value="1"/>
</dbReference>
<reference evidence="13 14" key="1">
    <citation type="journal article" date="2019" name="Sci. Rep.">
        <title>A high-quality genome of Eragrostis curvula grass provides insights into Poaceae evolution and supports new strategies to enhance forage quality.</title>
        <authorList>
            <person name="Carballo J."/>
            <person name="Santos B.A.C.M."/>
            <person name="Zappacosta D."/>
            <person name="Garbus I."/>
            <person name="Selva J.P."/>
            <person name="Gallo C.A."/>
            <person name="Diaz A."/>
            <person name="Albertini E."/>
            <person name="Caccamo M."/>
            <person name="Echenique V."/>
        </authorList>
    </citation>
    <scope>NUCLEOTIDE SEQUENCE [LARGE SCALE GENOMIC DNA]</scope>
    <source>
        <strain evidence="14">cv. Victoria</strain>
        <tissue evidence="13">Leaf</tissue>
    </source>
</reference>
<evidence type="ECO:0000256" key="11">
    <source>
        <dbReference type="PIRSR" id="PIRSR602401-1"/>
    </source>
</evidence>
<dbReference type="PRINTS" id="PR00463">
    <property type="entry name" value="EP450I"/>
</dbReference>
<dbReference type="InterPro" id="IPR002401">
    <property type="entry name" value="Cyt_P450_E_grp-I"/>
</dbReference>
<evidence type="ECO:0000256" key="9">
    <source>
        <dbReference type="ARBA" id="ARBA00023004"/>
    </source>
</evidence>
<proteinExistence type="inferred from homology"/>
<evidence type="ECO:0000256" key="8">
    <source>
        <dbReference type="ARBA" id="ARBA00023002"/>
    </source>
</evidence>
<dbReference type="InterPro" id="IPR001128">
    <property type="entry name" value="Cyt_P450"/>
</dbReference>
<dbReference type="AlphaFoldDB" id="A0A5J9TZL7"/>
<evidence type="ECO:0000256" key="12">
    <source>
        <dbReference type="RuleBase" id="RU000461"/>
    </source>
</evidence>
<dbReference type="Proteomes" id="UP000324897">
    <property type="component" value="Unassembled WGS sequence"/>
</dbReference>
<dbReference type="CDD" id="cd11072">
    <property type="entry name" value="CYP71-like"/>
    <property type="match status" value="1"/>
</dbReference>
<name>A0A5J9TZL7_9POAL</name>
<accession>A0A5J9TZL7</accession>
<keyword evidence="7" id="KW-0472">Membrane</keyword>
<keyword evidence="10 12" id="KW-0503">Monooxygenase</keyword>
<dbReference type="GO" id="GO:0020037">
    <property type="term" value="F:heme binding"/>
    <property type="evidence" value="ECO:0007669"/>
    <property type="project" value="InterPro"/>
</dbReference>
<dbReference type="EMBL" id="RWGY01000030">
    <property type="protein sequence ID" value="TVU16770.1"/>
    <property type="molecule type" value="Genomic_DNA"/>
</dbReference>
<comment type="subcellular location">
    <subcellularLocation>
        <location evidence="2">Membrane</location>
        <topology evidence="2">Single-pass membrane protein</topology>
    </subcellularLocation>
</comment>
<evidence type="ECO:0000256" key="4">
    <source>
        <dbReference type="ARBA" id="ARBA00022617"/>
    </source>
</evidence>
<dbReference type="GO" id="GO:0051502">
    <property type="term" value="P:diterpene phytoalexin biosynthetic process"/>
    <property type="evidence" value="ECO:0007669"/>
    <property type="project" value="UniProtKB-ARBA"/>
</dbReference>
<evidence type="ECO:0000256" key="1">
    <source>
        <dbReference type="ARBA" id="ARBA00001971"/>
    </source>
</evidence>
<keyword evidence="8 12" id="KW-0560">Oxidoreductase</keyword>
<evidence type="ECO:0000256" key="3">
    <source>
        <dbReference type="ARBA" id="ARBA00010617"/>
    </source>
</evidence>
<keyword evidence="14" id="KW-1185">Reference proteome</keyword>
<comment type="caution">
    <text evidence="13">The sequence shown here is derived from an EMBL/GenBank/DDBJ whole genome shotgun (WGS) entry which is preliminary data.</text>
</comment>
<dbReference type="GO" id="GO:0016709">
    <property type="term" value="F:oxidoreductase activity, acting on paired donors, with incorporation or reduction of molecular oxygen, NAD(P)H as one donor, and incorporation of one atom of oxygen"/>
    <property type="evidence" value="ECO:0007669"/>
    <property type="project" value="UniProtKB-ARBA"/>
</dbReference>
<keyword evidence="7" id="KW-1133">Transmembrane helix</keyword>
<evidence type="ECO:0000256" key="6">
    <source>
        <dbReference type="ARBA" id="ARBA00022723"/>
    </source>
</evidence>
<dbReference type="PRINTS" id="PR00385">
    <property type="entry name" value="P450"/>
</dbReference>
<dbReference type="PANTHER" id="PTHR47955:SF19">
    <property type="entry name" value="CYTOCHROME P450 71A9-LIKE ISOFORM X1"/>
    <property type="match status" value="1"/>
</dbReference>
<evidence type="ECO:0000313" key="14">
    <source>
        <dbReference type="Proteomes" id="UP000324897"/>
    </source>
</evidence>
<sequence length="557" mass="61879">MPGTHKWFPLVQETLSVDSLASMAVLLNSADVPRYTRVNTVTNIMESHYYLYLGLALVSLLVVLGKKRQHAAAHNGGLRLPPGPWQLPIIGSAHHMLGQLPHRAMRDLARRHGPVMLLRVGEVATVVVSSREAAREVMKTHDTAFASRPLSPTLAAYSSGGRDIICAPYGDHWRQLRKIAVTELLSARRVLSFRRIRKEEVAAMLRAVAAESTTSSRAGAVLQMRGRLTALVSDITVRAVVGDRCRERDLFVRQVDTINQLVAGFNPVDLWPSSRLARFFSSAVRRVEECRETAFRILDGIIKEHLEKLQDKEADEAEEDLLDVLLKIQREGGLPIPLDMDVIKSVVLDIFAAGSETSSTVLEWTMAELIRNPKAMQRATAEVRGAFSARGTVTEQALGELRYLHLVVRETMRLHAPVPLLLPREAREHCRVLGYDVLPGTTVVVNAWALGRDERYWPGDPEEFRPERFEEAGDVDFKGTDFELLPFGSGRRMCPGVAFGLAKVELTLASLLFHFDWEAPGVANPAELDMTEAFGITARRKSGLLVRPILRVPVPGV</sequence>
<dbReference type="InterPro" id="IPR017972">
    <property type="entry name" value="Cyt_P450_CS"/>
</dbReference>
<protein>
    <submittedName>
        <fullName evidence="13">Uncharacterized protein</fullName>
    </submittedName>
</protein>
<organism evidence="13 14">
    <name type="scientific">Eragrostis curvula</name>
    <name type="common">weeping love grass</name>
    <dbReference type="NCBI Taxonomy" id="38414"/>
    <lineage>
        <taxon>Eukaryota</taxon>
        <taxon>Viridiplantae</taxon>
        <taxon>Streptophyta</taxon>
        <taxon>Embryophyta</taxon>
        <taxon>Tracheophyta</taxon>
        <taxon>Spermatophyta</taxon>
        <taxon>Magnoliopsida</taxon>
        <taxon>Liliopsida</taxon>
        <taxon>Poales</taxon>
        <taxon>Poaceae</taxon>
        <taxon>PACMAD clade</taxon>
        <taxon>Chloridoideae</taxon>
        <taxon>Eragrostideae</taxon>
        <taxon>Eragrostidinae</taxon>
        <taxon>Eragrostis</taxon>
    </lineage>
</organism>